<gene>
    <name evidence="1" type="ORF">Tco_0822277</name>
</gene>
<dbReference type="EMBL" id="BQNB010012246">
    <property type="protein sequence ID" value="GJT01108.1"/>
    <property type="molecule type" value="Genomic_DNA"/>
</dbReference>
<comment type="caution">
    <text evidence="1">The sequence shown here is derived from an EMBL/GenBank/DDBJ whole genome shotgun (WGS) entry which is preliminary data.</text>
</comment>
<reference evidence="1" key="2">
    <citation type="submission" date="2022-01" db="EMBL/GenBank/DDBJ databases">
        <authorList>
            <person name="Yamashiro T."/>
            <person name="Shiraishi A."/>
            <person name="Satake H."/>
            <person name="Nakayama K."/>
        </authorList>
    </citation>
    <scope>NUCLEOTIDE SEQUENCE</scope>
</reference>
<reference evidence="1" key="1">
    <citation type="journal article" date="2022" name="Int. J. Mol. Sci.">
        <title>Draft Genome of Tanacetum Coccineum: Genomic Comparison of Closely Related Tanacetum-Family Plants.</title>
        <authorList>
            <person name="Yamashiro T."/>
            <person name="Shiraishi A."/>
            <person name="Nakayama K."/>
            <person name="Satake H."/>
        </authorList>
    </citation>
    <scope>NUCLEOTIDE SEQUENCE</scope>
</reference>
<keyword evidence="2" id="KW-1185">Reference proteome</keyword>
<accession>A0ABQ5AIV6</accession>
<evidence type="ECO:0000313" key="2">
    <source>
        <dbReference type="Proteomes" id="UP001151760"/>
    </source>
</evidence>
<name>A0ABQ5AIV6_9ASTR</name>
<evidence type="ECO:0000313" key="1">
    <source>
        <dbReference type="EMBL" id="GJT01108.1"/>
    </source>
</evidence>
<sequence length="153" mass="17051">MAAAGDLEKIEEVNANCILMANLQHASTLGTQTDKAPVYDSDGSTEVHKYENCYNNEISSMFTQEEQYIELLDPIPEPHQVQQNDSNVISAVFNVEQSGGIVEQHPATAEETRALYDSLYNNLATKVEIVNSVNRNLKETNAELTTKLARYKN</sequence>
<protein>
    <submittedName>
        <fullName evidence="1">Uncharacterized protein</fullName>
    </submittedName>
</protein>
<proteinExistence type="predicted"/>
<organism evidence="1 2">
    <name type="scientific">Tanacetum coccineum</name>
    <dbReference type="NCBI Taxonomy" id="301880"/>
    <lineage>
        <taxon>Eukaryota</taxon>
        <taxon>Viridiplantae</taxon>
        <taxon>Streptophyta</taxon>
        <taxon>Embryophyta</taxon>
        <taxon>Tracheophyta</taxon>
        <taxon>Spermatophyta</taxon>
        <taxon>Magnoliopsida</taxon>
        <taxon>eudicotyledons</taxon>
        <taxon>Gunneridae</taxon>
        <taxon>Pentapetalae</taxon>
        <taxon>asterids</taxon>
        <taxon>campanulids</taxon>
        <taxon>Asterales</taxon>
        <taxon>Asteraceae</taxon>
        <taxon>Asteroideae</taxon>
        <taxon>Anthemideae</taxon>
        <taxon>Anthemidinae</taxon>
        <taxon>Tanacetum</taxon>
    </lineage>
</organism>
<dbReference type="Proteomes" id="UP001151760">
    <property type="component" value="Unassembled WGS sequence"/>
</dbReference>